<accession>A0A0S4J1A1</accession>
<name>A0A0S4J1A1_BODSA</name>
<keyword evidence="3" id="KW-1185">Reference proteome</keyword>
<keyword evidence="1" id="KW-0175">Coiled coil</keyword>
<evidence type="ECO:0000313" key="3">
    <source>
        <dbReference type="Proteomes" id="UP000051952"/>
    </source>
</evidence>
<gene>
    <name evidence="2" type="ORF">BSAL_73995</name>
</gene>
<feature type="coiled-coil region" evidence="1">
    <location>
        <begin position="147"/>
        <end position="174"/>
    </location>
</feature>
<proteinExistence type="predicted"/>
<evidence type="ECO:0000256" key="1">
    <source>
        <dbReference type="SAM" id="Coils"/>
    </source>
</evidence>
<organism evidence="2 3">
    <name type="scientific">Bodo saltans</name>
    <name type="common">Flagellated protozoan</name>
    <dbReference type="NCBI Taxonomy" id="75058"/>
    <lineage>
        <taxon>Eukaryota</taxon>
        <taxon>Discoba</taxon>
        <taxon>Euglenozoa</taxon>
        <taxon>Kinetoplastea</taxon>
        <taxon>Metakinetoplastina</taxon>
        <taxon>Eubodonida</taxon>
        <taxon>Bodonidae</taxon>
        <taxon>Bodo</taxon>
    </lineage>
</organism>
<dbReference type="EMBL" id="CYKH01000636">
    <property type="protein sequence ID" value="CUG08137.1"/>
    <property type="molecule type" value="Genomic_DNA"/>
</dbReference>
<dbReference type="VEuPathDB" id="TriTrypDB:BSAL_73995"/>
<reference evidence="3" key="1">
    <citation type="submission" date="2015-09" db="EMBL/GenBank/DDBJ databases">
        <authorList>
            <consortium name="Pathogen Informatics"/>
        </authorList>
    </citation>
    <scope>NUCLEOTIDE SEQUENCE [LARGE SCALE GENOMIC DNA]</scope>
    <source>
        <strain evidence="3">Lake Konstanz</strain>
    </source>
</reference>
<protein>
    <submittedName>
        <fullName evidence="2">Uncharacterized protein</fullName>
    </submittedName>
</protein>
<dbReference type="Proteomes" id="UP000051952">
    <property type="component" value="Unassembled WGS sequence"/>
</dbReference>
<sequence length="1212" mass="132061">MAPKKAAAAGPTAQDIELEWQKKEQQWQREEAQLAYFVKLQQEDTRVLRMRSRELSVDVESFASRTTFLENKSVELRIQAKKATKELSEQHAREVEALAAQDVLLEDLNTTVQTARTELVTLNTSFETVVTQNSDKVKAVAFRNSGIAGLREKVAKLRNERAHLISELEDTQRLIVNGYQDPRVAPFKTKPFHCILVAESTCGSWSFVENILMAQYQFDITRIDPAEIVFDAAWHKDRQQQLGVVDTTLSASSRFAAAAADHYHWSDSSIANDRHASLLKVLSYGEPQRTVLSKGTTGHGASSSQSPSTHIIRLLHDSLYAASREEHGEQSILVCISATLDKSSAADPLDAITFLCQGSVRNRRDIVDASDDKSSSTSSQSAIVSLRDVLSVVLGGGRNYCNNSQSENSSSHDDPSAVVCVEVTAPDMSERYIVVAGTHAEPTILHIPHHHHNHAPTTATNVVDEAANNSSSGVVVGGKSLASSSVLGIQLLQLLQDEIRHSGNAKSSDEFCQRLSMRLLCSDASVSRRPIPEWLQALCSQKRHHTDGSAQANDDSSVFLPKSLLCAPVSSEETQITLDFFAKDFLRSPRTSLAPSAVERSTKSGLQAAQLQLRHQQQQLLEEYCQQAFKAEETASLLAVSSCSFIVPAAATTLPEENSSAASSSLPQQLSPQPDLRQEVYYYFLSDDLSPQQLTSEVESVLVHTFRAAYGIALKSEEDRHVVFGHGDSLAGLRISCIAEGIVAPNAAAQTADHDGGNNASTGRWCILRFAAIENTAGPSTIASALSMPTTLRGSDLRETLAASVSSLRALPGEEGEERRSRGHPLLSIATIVETQLLADLSTHHVTAVPVIPVQCVMTTTQDFGSLCSHFETRTLNVNSLCKSASEGVVAIAPSLKPHPAPLTHLASAKFCDALHWRRVRHSAAAQQPIVLIVTARRNHNENENNAAVASAKVGWDRGPRDRTTAIPLLDAQHHELQVALALLHEAHSDSSSKTAAEEVERFLIPRRILGAAMSYHVSLSDLECTKEEREATLRLSAQEALAQDGEVVADVPSTTTKSNIHNQRKRQIWRNIMTLFPPSVAQFLTSVSYPCVVVSSPATIALAEQQTYHGLVVPRSLGTMRSRTQPDCLFRSHDIALALELYFQHILCTDATDARKGDAAASALSPSRYSKITGAAAADHRSNSHVTQHSLIQAAQQEDVADVFPSTWFPV</sequence>
<evidence type="ECO:0000313" key="2">
    <source>
        <dbReference type="EMBL" id="CUG08137.1"/>
    </source>
</evidence>
<dbReference type="AlphaFoldDB" id="A0A0S4J1A1"/>